<evidence type="ECO:0000256" key="10">
    <source>
        <dbReference type="ARBA" id="ARBA00022967"/>
    </source>
</evidence>
<evidence type="ECO:0000256" key="4">
    <source>
        <dbReference type="ARBA" id="ARBA00022475"/>
    </source>
</evidence>
<keyword evidence="3" id="KW-0813">Transport</keyword>
<comment type="function">
    <text evidence="12">Part of the ABC transporter complex GsiABCD involved in glutathione import. Responsible for energy coupling to the transport system.</text>
</comment>
<feature type="region of interest" description="Disordered" evidence="17">
    <location>
        <begin position="1"/>
        <end position="20"/>
    </location>
</feature>
<keyword evidence="10" id="KW-1278">Translocase</keyword>
<evidence type="ECO:0000256" key="16">
    <source>
        <dbReference type="ARBA" id="ARBA00047640"/>
    </source>
</evidence>
<evidence type="ECO:0000256" key="14">
    <source>
        <dbReference type="ARBA" id="ARBA00039050"/>
    </source>
</evidence>
<dbReference type="PANTHER" id="PTHR43776:SF15">
    <property type="entry name" value="GLUTATHIONE IMPORT ATP-BINDING PROTEIN GSIA"/>
    <property type="match status" value="1"/>
</dbReference>
<dbReference type="InterPro" id="IPR027417">
    <property type="entry name" value="P-loop_NTPase"/>
</dbReference>
<dbReference type="Pfam" id="PF00005">
    <property type="entry name" value="ABC_tran"/>
    <property type="match status" value="1"/>
</dbReference>
<evidence type="ECO:0000259" key="18">
    <source>
        <dbReference type="PROSITE" id="PS50893"/>
    </source>
</evidence>
<evidence type="ECO:0000256" key="8">
    <source>
        <dbReference type="ARBA" id="ARBA00022801"/>
    </source>
</evidence>
<evidence type="ECO:0000256" key="3">
    <source>
        <dbReference type="ARBA" id="ARBA00022448"/>
    </source>
</evidence>
<keyword evidence="5" id="KW-0997">Cell inner membrane</keyword>
<keyword evidence="9 19" id="KW-0067">ATP-binding</keyword>
<evidence type="ECO:0000256" key="9">
    <source>
        <dbReference type="ARBA" id="ARBA00022840"/>
    </source>
</evidence>
<reference evidence="19 20" key="1">
    <citation type="submission" date="2014-05" db="EMBL/GenBank/DDBJ databases">
        <title>Whole genome shotgun sequence of Rhizobium rhizogenes NBRC 13257.</title>
        <authorList>
            <person name="Katano-Makiyama Y."/>
            <person name="Hosoyama A."/>
            <person name="Hashimoto M."/>
            <person name="Hosoyama Y."/>
            <person name="Noguchi M."/>
            <person name="Tsuchikane K."/>
            <person name="Kimura A."/>
            <person name="Ohji S."/>
            <person name="Ichikawa N."/>
            <person name="Yamazoe A."/>
            <person name="Fujita N."/>
        </authorList>
    </citation>
    <scope>NUCLEOTIDE SEQUENCE [LARGE SCALE GENOMIC DNA]</scope>
    <source>
        <strain evidence="19 20">NBRC 13257</strain>
    </source>
</reference>
<proteinExistence type="inferred from homology"/>
<keyword evidence="6" id="KW-0677">Repeat</keyword>
<dbReference type="RefSeq" id="WP_034522506.1">
    <property type="nucleotide sequence ID" value="NZ_BAYX01000003.1"/>
</dbReference>
<dbReference type="Pfam" id="PF08352">
    <property type="entry name" value="oligo_HPY"/>
    <property type="match status" value="1"/>
</dbReference>
<evidence type="ECO:0000313" key="19">
    <source>
        <dbReference type="EMBL" id="GAJ92060.1"/>
    </source>
</evidence>
<evidence type="ECO:0000256" key="13">
    <source>
        <dbReference type="ARBA" id="ARBA00038416"/>
    </source>
</evidence>
<dbReference type="PROSITE" id="PS50893">
    <property type="entry name" value="ABC_TRANSPORTER_2"/>
    <property type="match status" value="1"/>
</dbReference>
<comment type="subcellular location">
    <subcellularLocation>
        <location evidence="1">Cell inner membrane</location>
        <topology evidence="1">Peripheral membrane protein</topology>
    </subcellularLocation>
</comment>
<name>A0AA87Q2S7_RHIRH</name>
<organism evidence="19 20">
    <name type="scientific">Rhizobium rhizogenes NBRC 13257</name>
    <dbReference type="NCBI Taxonomy" id="1220581"/>
    <lineage>
        <taxon>Bacteria</taxon>
        <taxon>Pseudomonadati</taxon>
        <taxon>Pseudomonadota</taxon>
        <taxon>Alphaproteobacteria</taxon>
        <taxon>Hyphomicrobiales</taxon>
        <taxon>Rhizobiaceae</taxon>
        <taxon>Rhizobium/Agrobacterium group</taxon>
        <taxon>Rhizobium</taxon>
    </lineage>
</organism>
<evidence type="ECO:0000256" key="5">
    <source>
        <dbReference type="ARBA" id="ARBA00022519"/>
    </source>
</evidence>
<evidence type="ECO:0000313" key="20">
    <source>
        <dbReference type="Proteomes" id="UP000026941"/>
    </source>
</evidence>
<evidence type="ECO:0000256" key="7">
    <source>
        <dbReference type="ARBA" id="ARBA00022741"/>
    </source>
</evidence>
<evidence type="ECO:0000256" key="12">
    <source>
        <dbReference type="ARBA" id="ARBA00037530"/>
    </source>
</evidence>
<comment type="catalytic activity">
    <reaction evidence="16">
        <text>glutathione(out) + ATP + H2O = glutathione(in) + ADP + phosphate + H(+)</text>
        <dbReference type="Rhea" id="RHEA:29791"/>
        <dbReference type="ChEBI" id="CHEBI:15377"/>
        <dbReference type="ChEBI" id="CHEBI:15378"/>
        <dbReference type="ChEBI" id="CHEBI:30616"/>
        <dbReference type="ChEBI" id="CHEBI:43474"/>
        <dbReference type="ChEBI" id="CHEBI:57925"/>
        <dbReference type="ChEBI" id="CHEBI:456216"/>
        <dbReference type="EC" id="7.4.2.10"/>
    </reaction>
</comment>
<keyword evidence="11" id="KW-0472">Membrane</keyword>
<dbReference type="FunFam" id="3.40.50.300:FF:000016">
    <property type="entry name" value="Oligopeptide ABC transporter ATP-binding component"/>
    <property type="match status" value="1"/>
</dbReference>
<dbReference type="InterPro" id="IPR003593">
    <property type="entry name" value="AAA+_ATPase"/>
</dbReference>
<dbReference type="InterPro" id="IPR050319">
    <property type="entry name" value="ABC_transp_ATP-bind"/>
</dbReference>
<dbReference type="CDD" id="cd03257">
    <property type="entry name" value="ABC_NikE_OppD_transporters"/>
    <property type="match status" value="1"/>
</dbReference>
<dbReference type="EC" id="7.4.2.10" evidence="14"/>
<evidence type="ECO:0000256" key="15">
    <source>
        <dbReference type="ARBA" id="ARBA00041187"/>
    </source>
</evidence>
<dbReference type="AlphaFoldDB" id="A0AA87Q2S7"/>
<dbReference type="GO" id="GO:0015833">
    <property type="term" value="P:peptide transport"/>
    <property type="evidence" value="ECO:0007669"/>
    <property type="project" value="InterPro"/>
</dbReference>
<sequence>MIEALPLSAQDPRDRGGPAQPLVSVRSLLKHFPVKGGGLFQPKKVVRAVDGIDFDILKGETLGVVGESGCGKSTTARLLMQLIKRDQGEVLFDGETVGGTLSLSDYRRQVQMVFQDSYASLNPRLTMEESISFGPRVHGVTAEKAMARAHDLLHRVGLEPKRFAGRYPHELSGGQRQRVNIARALALEPRLVILDEAVSALDKSVEAQVLNLLLDLKRDFGLTYLFISHDLNVVRFMCDRVMVMYLGKVAEIGSRDAIFDRTRHPYSSALLASMPKINPSDRTSEPPLAGDPPNPIDPPPGCRFHTRCIFAEEICSREMPPLAMVSGDHAAACLMSMPASGHSRAPVMMETQND</sequence>
<comment type="caution">
    <text evidence="19">The sequence shown here is derived from an EMBL/GenBank/DDBJ whole genome shotgun (WGS) entry which is preliminary data.</text>
</comment>
<dbReference type="GO" id="GO:0016887">
    <property type="term" value="F:ATP hydrolysis activity"/>
    <property type="evidence" value="ECO:0007669"/>
    <property type="project" value="InterPro"/>
</dbReference>
<feature type="domain" description="ABC transporter" evidence="18">
    <location>
        <begin position="23"/>
        <end position="271"/>
    </location>
</feature>
<dbReference type="NCBIfam" id="TIGR01727">
    <property type="entry name" value="oligo_HPY"/>
    <property type="match status" value="1"/>
</dbReference>
<dbReference type="GO" id="GO:0005886">
    <property type="term" value="C:plasma membrane"/>
    <property type="evidence" value="ECO:0007669"/>
    <property type="project" value="UniProtKB-SubCell"/>
</dbReference>
<keyword evidence="8" id="KW-0378">Hydrolase</keyword>
<dbReference type="InterPro" id="IPR017871">
    <property type="entry name" value="ABC_transporter-like_CS"/>
</dbReference>
<gene>
    <name evidence="19" type="ORF">RRH01S_03_01290</name>
</gene>
<dbReference type="PROSITE" id="PS00211">
    <property type="entry name" value="ABC_TRANSPORTER_1"/>
    <property type="match status" value="1"/>
</dbReference>
<dbReference type="EMBL" id="BAYX01000003">
    <property type="protein sequence ID" value="GAJ92060.1"/>
    <property type="molecule type" value="Genomic_DNA"/>
</dbReference>
<dbReference type="Gene3D" id="3.40.50.300">
    <property type="entry name" value="P-loop containing nucleotide triphosphate hydrolases"/>
    <property type="match status" value="1"/>
</dbReference>
<accession>A0AA87Q2S7</accession>
<dbReference type="PANTHER" id="PTHR43776">
    <property type="entry name" value="TRANSPORT ATP-BINDING PROTEIN"/>
    <property type="match status" value="1"/>
</dbReference>
<evidence type="ECO:0000256" key="11">
    <source>
        <dbReference type="ARBA" id="ARBA00023136"/>
    </source>
</evidence>
<feature type="region of interest" description="Disordered" evidence="17">
    <location>
        <begin position="275"/>
        <end position="297"/>
    </location>
</feature>
<keyword evidence="4" id="KW-1003">Cell membrane</keyword>
<evidence type="ECO:0000256" key="17">
    <source>
        <dbReference type="SAM" id="MobiDB-lite"/>
    </source>
</evidence>
<protein>
    <recommendedName>
        <fullName evidence="15">Glutathione import ATP-binding protein GsiA</fullName>
        <ecNumber evidence="14">7.4.2.10</ecNumber>
    </recommendedName>
</protein>
<keyword evidence="7" id="KW-0547">Nucleotide-binding</keyword>
<dbReference type="GeneID" id="86851018"/>
<dbReference type="SUPFAM" id="SSF52540">
    <property type="entry name" value="P-loop containing nucleoside triphosphate hydrolases"/>
    <property type="match status" value="1"/>
</dbReference>
<dbReference type="InterPro" id="IPR003439">
    <property type="entry name" value="ABC_transporter-like_ATP-bd"/>
</dbReference>
<dbReference type="SMART" id="SM00382">
    <property type="entry name" value="AAA"/>
    <property type="match status" value="1"/>
</dbReference>
<evidence type="ECO:0000256" key="2">
    <source>
        <dbReference type="ARBA" id="ARBA00011469"/>
    </source>
</evidence>
<comment type="subunit">
    <text evidence="2">The complex is composed of two ATP-binding proteins (GsiA), two transmembrane proteins (GsiC and GsiD) and a solute-binding protein (GsiB).</text>
</comment>
<evidence type="ECO:0000256" key="6">
    <source>
        <dbReference type="ARBA" id="ARBA00022737"/>
    </source>
</evidence>
<comment type="similarity">
    <text evidence="13">Belongs to the ABC transporter superfamily. Glutathione importer (TC 3.A.1.5.11) family.</text>
</comment>
<evidence type="ECO:0000256" key="1">
    <source>
        <dbReference type="ARBA" id="ARBA00004417"/>
    </source>
</evidence>
<dbReference type="GO" id="GO:0055085">
    <property type="term" value="P:transmembrane transport"/>
    <property type="evidence" value="ECO:0007669"/>
    <property type="project" value="UniProtKB-ARBA"/>
</dbReference>
<dbReference type="GO" id="GO:0005524">
    <property type="term" value="F:ATP binding"/>
    <property type="evidence" value="ECO:0007669"/>
    <property type="project" value="UniProtKB-KW"/>
</dbReference>
<dbReference type="Proteomes" id="UP000026941">
    <property type="component" value="Unassembled WGS sequence"/>
</dbReference>
<dbReference type="InterPro" id="IPR013563">
    <property type="entry name" value="Oligopep_ABC_C"/>
</dbReference>